<keyword evidence="2" id="KW-1185">Reference proteome</keyword>
<dbReference type="NCBIfam" id="TIGR03344">
    <property type="entry name" value="VI_effect_Hcp1"/>
    <property type="match status" value="1"/>
</dbReference>
<sequence>MANNIYLRISCKSQGNISAGCSSYDSIGNKYQSSHKDEILVVSVSFDISRMQNLSHAPISITKHVDKSTPLLLTAITNNDVLSCELDYYRTSNSGAQEKYMTIMLTKASIVNYSQIHANTLTQSDALPSEVITLRYESITCNHLMAGTSGYSISNVI</sequence>
<evidence type="ECO:0000313" key="1">
    <source>
        <dbReference type="EMBL" id="OHT22851.1"/>
    </source>
</evidence>
<dbReference type="PANTHER" id="PTHR34319:SF7">
    <property type="entry name" value="HNH ENDONUCLEASE DOMAIN-CONTAINING PROTEIN"/>
    <property type="match status" value="1"/>
</dbReference>
<gene>
    <name evidence="1" type="ORF">A3Q29_21715</name>
</gene>
<accession>A0A1S1HN50</accession>
<dbReference type="InterPro" id="IPR008514">
    <property type="entry name" value="T6SS_Hcp"/>
</dbReference>
<dbReference type="Pfam" id="PF05638">
    <property type="entry name" value="T6SS_HCP"/>
    <property type="match status" value="1"/>
</dbReference>
<dbReference type="Gene3D" id="2.30.110.20">
    <property type="entry name" value="Hcp1-like"/>
    <property type="match status" value="1"/>
</dbReference>
<proteinExistence type="predicted"/>
<name>A0A1S1HN50_PROST</name>
<reference evidence="1 2" key="1">
    <citation type="submission" date="2016-03" db="EMBL/GenBank/DDBJ databases">
        <title>Genome sequence of Providencia stuartii strain, isolated from the salivary glands of larval Lucilia sericata.</title>
        <authorList>
            <person name="Yuan Y."/>
            <person name="Zhang Y."/>
            <person name="Fu S."/>
            <person name="Crippen T.L."/>
            <person name="Visi D."/>
            <person name="Benbow M.E."/>
            <person name="Allen M."/>
            <person name="Tomberlin J.K."/>
            <person name="Sze S.-H."/>
            <person name="Tarone A.M."/>
        </authorList>
    </citation>
    <scope>NUCLEOTIDE SEQUENCE [LARGE SCALE GENOMIC DNA]</scope>
    <source>
        <strain evidence="1 2">Crippen</strain>
    </source>
</reference>
<dbReference type="SUPFAM" id="SSF141452">
    <property type="entry name" value="Hcp1-like"/>
    <property type="match status" value="1"/>
</dbReference>
<dbReference type="InterPro" id="IPR052947">
    <property type="entry name" value="T6SS_Hcp1_domain"/>
</dbReference>
<organism evidence="1 2">
    <name type="scientific">Providencia stuartii</name>
    <dbReference type="NCBI Taxonomy" id="588"/>
    <lineage>
        <taxon>Bacteria</taxon>
        <taxon>Pseudomonadati</taxon>
        <taxon>Pseudomonadota</taxon>
        <taxon>Gammaproteobacteria</taxon>
        <taxon>Enterobacterales</taxon>
        <taxon>Morganellaceae</taxon>
        <taxon>Providencia</taxon>
    </lineage>
</organism>
<dbReference type="AlphaFoldDB" id="A0A1S1HN50"/>
<protein>
    <submittedName>
        <fullName evidence="1">Type VI secretion system protein</fullName>
    </submittedName>
</protein>
<evidence type="ECO:0000313" key="2">
    <source>
        <dbReference type="Proteomes" id="UP000179588"/>
    </source>
</evidence>
<dbReference type="EMBL" id="LVIE01000208">
    <property type="protein sequence ID" value="OHT22851.1"/>
    <property type="molecule type" value="Genomic_DNA"/>
</dbReference>
<comment type="caution">
    <text evidence="1">The sequence shown here is derived from an EMBL/GenBank/DDBJ whole genome shotgun (WGS) entry which is preliminary data.</text>
</comment>
<dbReference type="Proteomes" id="UP000179588">
    <property type="component" value="Unassembled WGS sequence"/>
</dbReference>
<dbReference type="InterPro" id="IPR036624">
    <property type="entry name" value="Hcp1-lik_sf"/>
</dbReference>
<dbReference type="PANTHER" id="PTHR34319">
    <property type="entry name" value="MAJOR EXPORTED PROTEIN"/>
    <property type="match status" value="1"/>
</dbReference>